<dbReference type="Pfam" id="PF13692">
    <property type="entry name" value="Glyco_trans_1_4"/>
    <property type="match status" value="1"/>
</dbReference>
<comment type="caution">
    <text evidence="2">The sequence shown here is derived from an EMBL/GenBank/DDBJ whole genome shotgun (WGS) entry which is preliminary data.</text>
</comment>
<feature type="domain" description="Glycosyltransferase subfamily 4-like N-terminal" evidence="1">
    <location>
        <begin position="13"/>
        <end position="176"/>
    </location>
</feature>
<dbReference type="RefSeq" id="WP_061132429.1">
    <property type="nucleotide sequence ID" value="NZ_FCNX02000001.1"/>
</dbReference>
<protein>
    <submittedName>
        <fullName evidence="2">Group 1 glycosyl transferase</fullName>
    </submittedName>
</protein>
<proteinExistence type="predicted"/>
<dbReference type="Gene3D" id="3.40.50.2000">
    <property type="entry name" value="Glycogen Phosphorylase B"/>
    <property type="match status" value="2"/>
</dbReference>
<evidence type="ECO:0000313" key="3">
    <source>
        <dbReference type="Proteomes" id="UP000054903"/>
    </source>
</evidence>
<dbReference type="InterPro" id="IPR028098">
    <property type="entry name" value="Glyco_trans_4-like_N"/>
</dbReference>
<dbReference type="EMBL" id="FCNX02000001">
    <property type="protein sequence ID" value="SAK39308.1"/>
    <property type="molecule type" value="Genomic_DNA"/>
</dbReference>
<dbReference type="PANTHER" id="PTHR12526">
    <property type="entry name" value="GLYCOSYLTRANSFERASE"/>
    <property type="match status" value="1"/>
</dbReference>
<evidence type="ECO:0000259" key="1">
    <source>
        <dbReference type="Pfam" id="PF13439"/>
    </source>
</evidence>
<keyword evidence="3" id="KW-1185">Reference proteome</keyword>
<dbReference type="STRING" id="1777138.AWB77_00067"/>
<gene>
    <name evidence="2" type="ORF">AWB77_00067</name>
</gene>
<dbReference type="GO" id="GO:0016757">
    <property type="term" value="F:glycosyltransferase activity"/>
    <property type="evidence" value="ECO:0007669"/>
    <property type="project" value="UniProtKB-ARBA"/>
</dbReference>
<reference evidence="2" key="1">
    <citation type="submission" date="2016-01" db="EMBL/GenBank/DDBJ databases">
        <authorList>
            <person name="Peeters C."/>
        </authorList>
    </citation>
    <scope>NUCLEOTIDE SEQUENCE</scope>
    <source>
        <strain evidence="2">LMG 29320</strain>
    </source>
</reference>
<evidence type="ECO:0000313" key="2">
    <source>
        <dbReference type="EMBL" id="SAK39308.1"/>
    </source>
</evidence>
<organism evidence="2 3">
    <name type="scientific">Caballeronia fortuita</name>
    <dbReference type="NCBI Taxonomy" id="1777138"/>
    <lineage>
        <taxon>Bacteria</taxon>
        <taxon>Pseudomonadati</taxon>
        <taxon>Pseudomonadota</taxon>
        <taxon>Betaproteobacteria</taxon>
        <taxon>Burkholderiales</taxon>
        <taxon>Burkholderiaceae</taxon>
        <taxon>Caballeronia</taxon>
    </lineage>
</organism>
<dbReference type="SUPFAM" id="SSF53756">
    <property type="entry name" value="UDP-Glycosyltransferase/glycogen phosphorylase"/>
    <property type="match status" value="1"/>
</dbReference>
<name>A0A157Z199_9BURK</name>
<sequence length="391" mass="42710">MKVLHIISSLERGGAEAVLFNVASRGPASRIEHRVVCLRGEGYYTPKLAAYGIHVEALNCPKGRLTLHTLTRLWSLIREFRPDVMQTWMYHADLVGGVLGYLAGIRSIYWAIHHANLDTDKNSRLTVLIAKICAKLSRRIPTRIVSCSWRGRIAHEQIGYDASKFTWIPNGYDTARFSIDPEAGAIKKMQWGISDNMPLIGCVARWHPQKDHRNLFRAVARMGDCGKRFRLVLVGQHMTADNAELVAALEAEGLQEGIMLVGPDENIPAVMNALDIHVLPSAGEAFPNVVAEAMACGALSVSTDVGDVTTIVGACGWVVPPQDPDALAQALGAALDVGRTTAGAIRREKGRERIEEQFGLGRMQDSYEALWRDALTHRPGATSGSSGAMQT</sequence>
<dbReference type="AlphaFoldDB" id="A0A157Z199"/>
<dbReference type="PANTHER" id="PTHR12526:SF630">
    <property type="entry name" value="GLYCOSYLTRANSFERASE"/>
    <property type="match status" value="1"/>
</dbReference>
<dbReference type="Pfam" id="PF13439">
    <property type="entry name" value="Glyco_transf_4"/>
    <property type="match status" value="1"/>
</dbReference>
<dbReference type="Proteomes" id="UP000054903">
    <property type="component" value="Unassembled WGS sequence"/>
</dbReference>
<accession>A0A157Z199</accession>
<keyword evidence="2" id="KW-0808">Transferase</keyword>